<dbReference type="AlphaFoldDB" id="A0A7I8K6D8"/>
<proteinExistence type="predicted"/>
<feature type="transmembrane region" description="Helical" evidence="1">
    <location>
        <begin position="12"/>
        <end position="33"/>
    </location>
</feature>
<dbReference type="Gene3D" id="3.90.550.50">
    <property type="match status" value="1"/>
</dbReference>
<name>A0A7I8K6D8_SPIIN</name>
<keyword evidence="1" id="KW-1133">Transmembrane helix</keyword>
<reference evidence="2" key="1">
    <citation type="submission" date="2020-02" db="EMBL/GenBank/DDBJ databases">
        <authorList>
            <person name="Scholz U."/>
            <person name="Mascher M."/>
            <person name="Fiebig A."/>
        </authorList>
    </citation>
    <scope>NUCLEOTIDE SEQUENCE</scope>
</reference>
<evidence type="ECO:0000313" key="2">
    <source>
        <dbReference type="EMBL" id="CAA7392131.1"/>
    </source>
</evidence>
<dbReference type="InterPro" id="IPR006740">
    <property type="entry name" value="DUF604"/>
</dbReference>
<dbReference type="Pfam" id="PF04646">
    <property type="entry name" value="DUF604"/>
    <property type="match status" value="1"/>
</dbReference>
<accession>A0A7I8K6D8</accession>
<keyword evidence="1" id="KW-0472">Membrane</keyword>
<gene>
    <name evidence="2" type="ORF">SI8410_02003308</name>
</gene>
<evidence type="ECO:0000313" key="3">
    <source>
        <dbReference type="Proteomes" id="UP000663760"/>
    </source>
</evidence>
<protein>
    <submittedName>
        <fullName evidence="2">Uncharacterized protein</fullName>
    </submittedName>
</protein>
<dbReference type="FunFam" id="3.90.550.50:FF:000006">
    <property type="entry name" value="Fringe-related protein-like"/>
    <property type="match status" value="1"/>
</dbReference>
<dbReference type="Proteomes" id="UP000663760">
    <property type="component" value="Chromosome 2"/>
</dbReference>
<keyword evidence="3" id="KW-1185">Reference proteome</keyword>
<dbReference type="EMBL" id="LR746265">
    <property type="protein sequence ID" value="CAA7392131.1"/>
    <property type="molecule type" value="Genomic_DNA"/>
</dbReference>
<organism evidence="2 3">
    <name type="scientific">Spirodela intermedia</name>
    <name type="common">Intermediate duckweed</name>
    <dbReference type="NCBI Taxonomy" id="51605"/>
    <lineage>
        <taxon>Eukaryota</taxon>
        <taxon>Viridiplantae</taxon>
        <taxon>Streptophyta</taxon>
        <taxon>Embryophyta</taxon>
        <taxon>Tracheophyta</taxon>
        <taxon>Spermatophyta</taxon>
        <taxon>Magnoliopsida</taxon>
        <taxon>Liliopsida</taxon>
        <taxon>Araceae</taxon>
        <taxon>Lemnoideae</taxon>
        <taxon>Spirodela</taxon>
    </lineage>
</organism>
<evidence type="ECO:0000256" key="1">
    <source>
        <dbReference type="SAM" id="Phobius"/>
    </source>
</evidence>
<dbReference type="PANTHER" id="PTHR10811">
    <property type="entry name" value="FRINGE-RELATED"/>
    <property type="match status" value="1"/>
</dbReference>
<keyword evidence="1" id="KW-0812">Transmembrane</keyword>
<dbReference type="OrthoDB" id="421979at2759"/>
<sequence length="492" mass="54271">MLPSSFTRLAGKANFLLLVSSLFLFISVFILILPRPSPCPSPGFLSDTLPLRHTGGVGDGSGAAPTAVRHLVFGLASSARSFPHRRRYIRSWWDTSRMRGFVFLDSPLSVEDATANVNANVNASEPPIRISADVSGLPYTFPGGGLRSAVRVARVARELVGAAEGMEGVRWVVLGDDDTVFFPENLAATLRRHDWEQWHYVGSSSEAVVQNEKYSFDMAFGGGGFALSWPLARALARVLDSCLVRYAHLYGSDARIFSCLAELGVGLTRDLGFHQVDLRGDIFGMLTAHPLTPLVSLHHLDNVEPIFPGMDRVQALEHLFTAVAADPGRILQQTVCYDRLALQTVSISWGYAVQVFSGNHLLRDVLTWQKTFMPWKRGRSASSSHYMFNTRAFPKDPCARPAIFFLEGVAFGVDEIYTNYSRHTTESCLGNRTSMNLKRIKVSSRFLFLGSGQLVAPRRHCCDILPSSGEVMEIKIRECGDELIAMLPMVGN</sequence>